<reference evidence="10" key="1">
    <citation type="journal article" date="2019" name="PLoS Negl. Trop. Dis.">
        <title>Revisiting the worldwide diversity of Leptospira species in the environment.</title>
        <authorList>
            <person name="Vincent A.T."/>
            <person name="Schiettekatte O."/>
            <person name="Bourhy P."/>
            <person name="Veyrier F.J."/>
            <person name="Picardeau M."/>
        </authorList>
    </citation>
    <scope>NUCLEOTIDE SEQUENCE [LARGE SCALE GENOMIC DNA]</scope>
    <source>
        <strain evidence="10">201300427</strain>
    </source>
</reference>
<comment type="domain">
    <text evidence="5">Contains a C-terminal catalytic domain, and an N-terminal region which modulates catalytic activity.</text>
</comment>
<dbReference type="PROSITE" id="PS50110">
    <property type="entry name" value="RESPONSE_REGULATORY"/>
    <property type="match status" value="1"/>
</dbReference>
<sequence>MKKIRVFVIDDSAVVRQVLGELFSKDNSFEFLGSAADPIFAMDKMAHVWPDVIILDIEMPRMDGITFLRKIMKDRPTPVVICSTLTEEGSETAMIALSLGAAEVITKPKVGLKDFLHESSIHLTDAVLAASVINLGKLNVTPQNESKQNKPLNNDISQIQATEKIVAIGTSTGGTIALEDILTKLPRTSTPGIVIVQHMPEKFTEAFARRLNSVCEIEVREAKDGDRVLPGLALIAPGSRHMQIKRSGAQYYVEVTDGPLVNRHKPSVDVLFRSVAKHAGKNAKGIIMTGMGDDGAAGLLEMRQAGSYTIAQNEESCVVFGMPKEAIRRGAADLILPLGEIHKSIIGFY</sequence>
<protein>
    <recommendedName>
        <fullName evidence="5">Protein-glutamate methylesterase/protein-glutamine glutaminase</fullName>
        <ecNumber evidence="5">3.1.1.61</ecNumber>
        <ecNumber evidence="5">3.5.1.44</ecNumber>
    </recommendedName>
</protein>
<evidence type="ECO:0000256" key="4">
    <source>
        <dbReference type="ARBA" id="ARBA00048267"/>
    </source>
</evidence>
<comment type="PTM">
    <text evidence="5">Phosphorylated by CheA. Phosphorylation of the N-terminal regulatory domain activates the methylesterase activity.</text>
</comment>
<feature type="domain" description="CheB-type methylesterase" evidence="9">
    <location>
        <begin position="159"/>
        <end position="349"/>
    </location>
</feature>
<feature type="modified residue" description="4-aspartylphosphate" evidence="5 7">
    <location>
        <position position="56"/>
    </location>
</feature>
<comment type="similarity">
    <text evidence="5">Belongs to the CheB family.</text>
</comment>
<dbReference type="CDD" id="cd17541">
    <property type="entry name" value="REC_CheB-like"/>
    <property type="match status" value="1"/>
</dbReference>
<dbReference type="HAMAP" id="MF_00099">
    <property type="entry name" value="CheB_chemtxs"/>
    <property type="match status" value="1"/>
</dbReference>
<dbReference type="Gene3D" id="3.40.50.180">
    <property type="entry name" value="Methylesterase CheB, C-terminal domain"/>
    <property type="match status" value="1"/>
</dbReference>
<keyword evidence="3 5" id="KW-0378">Hydrolase</keyword>
<keyword evidence="1 5" id="KW-0963">Cytoplasm</keyword>
<dbReference type="GO" id="GO:0005737">
    <property type="term" value="C:cytoplasm"/>
    <property type="evidence" value="ECO:0007669"/>
    <property type="project" value="UniProtKB-SubCell"/>
</dbReference>
<evidence type="ECO:0000256" key="1">
    <source>
        <dbReference type="ARBA" id="ARBA00022490"/>
    </source>
</evidence>
<dbReference type="EC" id="3.5.1.44" evidence="5"/>
<evidence type="ECO:0000256" key="6">
    <source>
        <dbReference type="PROSITE-ProRule" id="PRU00050"/>
    </source>
</evidence>
<dbReference type="PIRSF" id="PIRSF000876">
    <property type="entry name" value="RR_chemtxs_CheB"/>
    <property type="match status" value="1"/>
</dbReference>
<comment type="catalytic activity">
    <reaction evidence="4 5">
        <text>[protein]-L-glutamate 5-O-methyl ester + H2O = L-glutamyl-[protein] + methanol + H(+)</text>
        <dbReference type="Rhea" id="RHEA:23236"/>
        <dbReference type="Rhea" id="RHEA-COMP:10208"/>
        <dbReference type="Rhea" id="RHEA-COMP:10311"/>
        <dbReference type="ChEBI" id="CHEBI:15377"/>
        <dbReference type="ChEBI" id="CHEBI:15378"/>
        <dbReference type="ChEBI" id="CHEBI:17790"/>
        <dbReference type="ChEBI" id="CHEBI:29973"/>
        <dbReference type="ChEBI" id="CHEBI:82795"/>
        <dbReference type="EC" id="3.1.1.61"/>
    </reaction>
</comment>
<organism evidence="10 11">
    <name type="scientific">Leptospira idonii</name>
    <dbReference type="NCBI Taxonomy" id="1193500"/>
    <lineage>
        <taxon>Bacteria</taxon>
        <taxon>Pseudomonadati</taxon>
        <taxon>Spirochaetota</taxon>
        <taxon>Spirochaetia</taxon>
        <taxon>Leptospirales</taxon>
        <taxon>Leptospiraceae</taxon>
        <taxon>Leptospira</taxon>
    </lineage>
</organism>
<dbReference type="Proteomes" id="UP000298058">
    <property type="component" value="Unassembled WGS sequence"/>
</dbReference>
<dbReference type="InterPro" id="IPR008248">
    <property type="entry name" value="CheB-like"/>
</dbReference>
<evidence type="ECO:0000313" key="10">
    <source>
        <dbReference type="EMBL" id="TGN18446.1"/>
    </source>
</evidence>
<keyword evidence="5 7" id="KW-0597">Phosphoprotein</keyword>
<feature type="domain" description="Response regulatory" evidence="8">
    <location>
        <begin position="5"/>
        <end position="122"/>
    </location>
</feature>
<evidence type="ECO:0000256" key="2">
    <source>
        <dbReference type="ARBA" id="ARBA00022500"/>
    </source>
</evidence>
<dbReference type="AlphaFoldDB" id="A0A4V3JXR5"/>
<dbReference type="PROSITE" id="PS50122">
    <property type="entry name" value="CHEB"/>
    <property type="match status" value="1"/>
</dbReference>
<comment type="function">
    <text evidence="5">Involved in chemotaxis. Part of a chemotaxis signal transduction system that modulates chemotaxis in response to various stimuli. Catalyzes the demethylation of specific methylglutamate residues introduced into the chemoreceptors (methyl-accepting chemotaxis proteins or MCP) by CheR. Also mediates the irreversible deamidation of specific glutamine residues to glutamic acid.</text>
</comment>
<dbReference type="InterPro" id="IPR000673">
    <property type="entry name" value="Sig_transdc_resp-reg_Me-estase"/>
</dbReference>
<dbReference type="SUPFAM" id="SSF52172">
    <property type="entry name" value="CheY-like"/>
    <property type="match status" value="1"/>
</dbReference>
<dbReference type="InterPro" id="IPR011006">
    <property type="entry name" value="CheY-like_superfamily"/>
</dbReference>
<name>A0A4V3JXR5_9LEPT</name>
<dbReference type="InterPro" id="IPR035909">
    <property type="entry name" value="CheB_C"/>
</dbReference>
<dbReference type="SMART" id="SM00448">
    <property type="entry name" value="REC"/>
    <property type="match status" value="1"/>
</dbReference>
<proteinExistence type="inferred from homology"/>
<keyword evidence="2 5" id="KW-0145">Chemotaxis</keyword>
<dbReference type="GO" id="GO:0006935">
    <property type="term" value="P:chemotaxis"/>
    <property type="evidence" value="ECO:0007669"/>
    <property type="project" value="UniProtKB-UniRule"/>
</dbReference>
<evidence type="ECO:0000256" key="3">
    <source>
        <dbReference type="ARBA" id="ARBA00022801"/>
    </source>
</evidence>
<evidence type="ECO:0000259" key="9">
    <source>
        <dbReference type="PROSITE" id="PS50122"/>
    </source>
</evidence>
<gene>
    <name evidence="5" type="primary">cheB</name>
    <name evidence="10" type="ORF">EHS15_13705</name>
</gene>
<comment type="subcellular location">
    <subcellularLocation>
        <location evidence="5">Cytoplasm</location>
    </subcellularLocation>
</comment>
<comment type="catalytic activity">
    <reaction evidence="5">
        <text>L-glutaminyl-[protein] + H2O = L-glutamyl-[protein] + NH4(+)</text>
        <dbReference type="Rhea" id="RHEA:16441"/>
        <dbReference type="Rhea" id="RHEA-COMP:10207"/>
        <dbReference type="Rhea" id="RHEA-COMP:10208"/>
        <dbReference type="ChEBI" id="CHEBI:15377"/>
        <dbReference type="ChEBI" id="CHEBI:28938"/>
        <dbReference type="ChEBI" id="CHEBI:29973"/>
        <dbReference type="ChEBI" id="CHEBI:30011"/>
        <dbReference type="EC" id="3.5.1.44"/>
    </reaction>
</comment>
<accession>A0A4V3JXR5</accession>
<dbReference type="RefSeq" id="WP_135761129.1">
    <property type="nucleotide sequence ID" value="NZ_RQHW01000047.1"/>
</dbReference>
<keyword evidence="11" id="KW-1185">Reference proteome</keyword>
<evidence type="ECO:0000256" key="7">
    <source>
        <dbReference type="PROSITE-ProRule" id="PRU00169"/>
    </source>
</evidence>
<feature type="active site" evidence="5 6">
    <location>
        <position position="171"/>
    </location>
</feature>
<dbReference type="PANTHER" id="PTHR42872">
    <property type="entry name" value="PROTEIN-GLUTAMATE METHYLESTERASE/PROTEIN-GLUTAMINE GLUTAMINASE"/>
    <property type="match status" value="1"/>
</dbReference>
<comment type="caution">
    <text evidence="10">The sequence shown here is derived from an EMBL/GenBank/DDBJ whole genome shotgun (WGS) entry which is preliminary data.</text>
</comment>
<evidence type="ECO:0000259" key="8">
    <source>
        <dbReference type="PROSITE" id="PS50110"/>
    </source>
</evidence>
<evidence type="ECO:0000313" key="11">
    <source>
        <dbReference type="Proteomes" id="UP000298058"/>
    </source>
</evidence>
<dbReference type="NCBIfam" id="NF009206">
    <property type="entry name" value="PRK12555.1"/>
    <property type="match status" value="1"/>
</dbReference>
<dbReference type="GO" id="GO:0000156">
    <property type="term" value="F:phosphorelay response regulator activity"/>
    <property type="evidence" value="ECO:0007669"/>
    <property type="project" value="InterPro"/>
</dbReference>
<dbReference type="Pfam" id="PF01339">
    <property type="entry name" value="CheB_methylest"/>
    <property type="match status" value="1"/>
</dbReference>
<dbReference type="CDD" id="cd16432">
    <property type="entry name" value="CheB_Rec"/>
    <property type="match status" value="1"/>
</dbReference>
<dbReference type="SUPFAM" id="SSF52738">
    <property type="entry name" value="Methylesterase CheB, C-terminal domain"/>
    <property type="match status" value="1"/>
</dbReference>
<dbReference type="EC" id="3.1.1.61" evidence="5"/>
<feature type="active site" evidence="5 6">
    <location>
        <position position="294"/>
    </location>
</feature>
<dbReference type="NCBIfam" id="NF001965">
    <property type="entry name" value="PRK00742.1"/>
    <property type="match status" value="1"/>
</dbReference>
<dbReference type="PANTHER" id="PTHR42872:SF6">
    <property type="entry name" value="PROTEIN-GLUTAMATE METHYLESTERASE_PROTEIN-GLUTAMINE GLUTAMINASE"/>
    <property type="match status" value="1"/>
</dbReference>
<dbReference type="InterPro" id="IPR001789">
    <property type="entry name" value="Sig_transdc_resp-reg_receiver"/>
</dbReference>
<dbReference type="GO" id="GO:0050568">
    <property type="term" value="F:protein-glutamine glutaminase activity"/>
    <property type="evidence" value="ECO:0007669"/>
    <property type="project" value="UniProtKB-UniRule"/>
</dbReference>
<dbReference type="Pfam" id="PF00072">
    <property type="entry name" value="Response_reg"/>
    <property type="match status" value="1"/>
</dbReference>
<dbReference type="OrthoDB" id="9793421at2"/>
<feature type="active site" evidence="5 6">
    <location>
        <position position="198"/>
    </location>
</feature>
<dbReference type="EMBL" id="RQHW01000047">
    <property type="protein sequence ID" value="TGN18446.1"/>
    <property type="molecule type" value="Genomic_DNA"/>
</dbReference>
<evidence type="ECO:0000256" key="5">
    <source>
        <dbReference type="HAMAP-Rule" id="MF_00099"/>
    </source>
</evidence>
<dbReference type="GO" id="GO:0008984">
    <property type="term" value="F:protein-glutamate methylesterase activity"/>
    <property type="evidence" value="ECO:0007669"/>
    <property type="project" value="UniProtKB-UniRule"/>
</dbReference>
<dbReference type="Gene3D" id="3.40.50.2300">
    <property type="match status" value="1"/>
</dbReference>